<proteinExistence type="predicted"/>
<gene>
    <name evidence="1" type="ORF">AVEN_229694_1</name>
</gene>
<evidence type="ECO:0000313" key="2">
    <source>
        <dbReference type="Proteomes" id="UP000499080"/>
    </source>
</evidence>
<dbReference type="OrthoDB" id="10051381at2759"/>
<name>A0A4Y2IPW6_ARAVE</name>
<organism evidence="1 2">
    <name type="scientific">Araneus ventricosus</name>
    <name type="common">Orbweaver spider</name>
    <name type="synonym">Epeira ventricosa</name>
    <dbReference type="NCBI Taxonomy" id="182803"/>
    <lineage>
        <taxon>Eukaryota</taxon>
        <taxon>Metazoa</taxon>
        <taxon>Ecdysozoa</taxon>
        <taxon>Arthropoda</taxon>
        <taxon>Chelicerata</taxon>
        <taxon>Arachnida</taxon>
        <taxon>Araneae</taxon>
        <taxon>Araneomorphae</taxon>
        <taxon>Entelegynae</taxon>
        <taxon>Araneoidea</taxon>
        <taxon>Araneidae</taxon>
        <taxon>Araneus</taxon>
    </lineage>
</organism>
<dbReference type="AlphaFoldDB" id="A0A4Y2IPW6"/>
<dbReference type="PANTHER" id="PTHR45786:SF74">
    <property type="entry name" value="ATP-DEPENDENT DNA HELICASE"/>
    <property type="match status" value="1"/>
</dbReference>
<sequence>MCCSNGRVKLPSLDQPPEPLYSLISGVTLESTHFLQNIRKYNACFKMSSFGTTAVVREEGFMPTFKIQGQIYRRIGSLLSFQDRTPQFLKIYFIGEENVETNQRCESISGSRG</sequence>
<evidence type="ECO:0000313" key="1">
    <source>
        <dbReference type="EMBL" id="GBM79767.1"/>
    </source>
</evidence>
<comment type="caution">
    <text evidence="1">The sequence shown here is derived from an EMBL/GenBank/DDBJ whole genome shotgun (WGS) entry which is preliminary data.</text>
</comment>
<dbReference type="EMBL" id="BGPR01002839">
    <property type="protein sequence ID" value="GBM79767.1"/>
    <property type="molecule type" value="Genomic_DNA"/>
</dbReference>
<dbReference type="PANTHER" id="PTHR45786">
    <property type="entry name" value="DNA BINDING PROTEIN-LIKE"/>
    <property type="match status" value="1"/>
</dbReference>
<reference evidence="1 2" key="1">
    <citation type="journal article" date="2019" name="Sci. Rep.">
        <title>Orb-weaving spider Araneus ventricosus genome elucidates the spidroin gene catalogue.</title>
        <authorList>
            <person name="Kono N."/>
            <person name="Nakamura H."/>
            <person name="Ohtoshi R."/>
            <person name="Moran D.A.P."/>
            <person name="Shinohara A."/>
            <person name="Yoshida Y."/>
            <person name="Fujiwara M."/>
            <person name="Mori M."/>
            <person name="Tomita M."/>
            <person name="Arakawa K."/>
        </authorList>
    </citation>
    <scope>NUCLEOTIDE SEQUENCE [LARGE SCALE GENOMIC DNA]</scope>
</reference>
<accession>A0A4Y2IPW6</accession>
<keyword evidence="2" id="KW-1185">Reference proteome</keyword>
<dbReference type="Proteomes" id="UP000499080">
    <property type="component" value="Unassembled WGS sequence"/>
</dbReference>
<protein>
    <submittedName>
        <fullName evidence="1">Uncharacterized protein</fullName>
    </submittedName>
</protein>